<keyword evidence="3" id="KW-1185">Reference proteome</keyword>
<organism evidence="2 3">
    <name type="scientific">Plasmodium gonderi</name>
    <dbReference type="NCBI Taxonomy" id="77519"/>
    <lineage>
        <taxon>Eukaryota</taxon>
        <taxon>Sar</taxon>
        <taxon>Alveolata</taxon>
        <taxon>Apicomplexa</taxon>
        <taxon>Aconoidasida</taxon>
        <taxon>Haemosporida</taxon>
        <taxon>Plasmodiidae</taxon>
        <taxon>Plasmodium</taxon>
        <taxon>Plasmodium (Plasmodium)</taxon>
    </lineage>
</organism>
<dbReference type="InterPro" id="IPR032675">
    <property type="entry name" value="LRR_dom_sf"/>
</dbReference>
<evidence type="ECO:0000256" key="1">
    <source>
        <dbReference type="ARBA" id="ARBA00022729"/>
    </source>
</evidence>
<dbReference type="AlphaFoldDB" id="A0A1Y1JHA2"/>
<dbReference type="Gene3D" id="3.80.10.10">
    <property type="entry name" value="Ribonuclease Inhibitor"/>
    <property type="match status" value="2"/>
</dbReference>
<evidence type="ECO:0000313" key="2">
    <source>
        <dbReference type="EMBL" id="GAW80132.1"/>
    </source>
</evidence>
<dbReference type="PANTHER" id="PTHR24373">
    <property type="entry name" value="SLIT RELATED LEUCINE-RICH REPEAT NEURONAL PROTEIN"/>
    <property type="match status" value="1"/>
</dbReference>
<dbReference type="GeneID" id="39746845"/>
<dbReference type="InterPro" id="IPR050328">
    <property type="entry name" value="Dev_Immune_Receptor"/>
</dbReference>
<dbReference type="SUPFAM" id="SSF52058">
    <property type="entry name" value="L domain-like"/>
    <property type="match status" value="1"/>
</dbReference>
<reference evidence="3" key="1">
    <citation type="submission" date="2017-04" db="EMBL/GenBank/DDBJ databases">
        <title>Plasmodium gonderi genome.</title>
        <authorList>
            <person name="Arisue N."/>
            <person name="Honma H."/>
            <person name="Kawai S."/>
            <person name="Tougan T."/>
            <person name="Tanabe K."/>
            <person name="Horii T."/>
        </authorList>
    </citation>
    <scope>NUCLEOTIDE SEQUENCE [LARGE SCALE GENOMIC DNA]</scope>
    <source>
        <strain evidence="3">ATCC 30045</strain>
    </source>
</reference>
<dbReference type="PANTHER" id="PTHR24373:SF397">
    <property type="entry name" value="IG-LIKE DOMAIN-CONTAINING PROTEIN"/>
    <property type="match status" value="1"/>
</dbReference>
<keyword evidence="1" id="KW-0732">Signal</keyword>
<dbReference type="Proteomes" id="UP000195521">
    <property type="component" value="Unassembled WGS sequence"/>
</dbReference>
<dbReference type="InterPro" id="IPR001611">
    <property type="entry name" value="Leu-rich_rpt"/>
</dbReference>
<dbReference type="OMA" id="NWQAPNL"/>
<proteinExistence type="predicted"/>
<accession>A0A1Y1JHA2</accession>
<name>A0A1Y1JHA2_PLAGO</name>
<dbReference type="PROSITE" id="PS51450">
    <property type="entry name" value="LRR"/>
    <property type="match status" value="1"/>
</dbReference>
<evidence type="ECO:0000313" key="3">
    <source>
        <dbReference type="Proteomes" id="UP000195521"/>
    </source>
</evidence>
<dbReference type="GO" id="GO:0031012">
    <property type="term" value="C:extracellular matrix"/>
    <property type="evidence" value="ECO:0007669"/>
    <property type="project" value="TreeGrafter"/>
</dbReference>
<dbReference type="EMBL" id="BDQF01000008">
    <property type="protein sequence ID" value="GAW80132.1"/>
    <property type="molecule type" value="Genomic_DNA"/>
</dbReference>
<gene>
    <name evidence="2" type="ORF">PGO_070470</name>
</gene>
<dbReference type="RefSeq" id="XP_028542721.1">
    <property type="nucleotide sequence ID" value="XM_028686920.1"/>
</dbReference>
<sequence length="425" mass="49482">MGEKNGGREILSADMTSAMVDEMEGCVPASLSSRILTDELHGKSRLEKKPGSSFIYIERTVKECDPYVHVILNFKKLKLNSEESFSQMVRENCERILDDLENAEIGIRSISTNIWKALSCQRNKNNKGIKEKKKENEESGKLYNIYEKKSIIVWELDLSYNFFTNLSIDNILFVLIQNKIINEMSIFNLNNLTTINLQKNMLTTFPHCSKYKLMNLLHFCLSHNEICKLGNVDISQECEKYETESCEENFVEMETIPIYKIKTETATLVGDEMNSDGRYVYVEGILNESAPNLTHLYLQNNKIMSLQFLKYLLNGHKNISHINLSFNMIKSFNYFPFLKNLKNFDLSFNTQLTICYSGDEVERKRIEELIKEHKYNIPMSNNFFNIPIRDSKDLKYCNTFLKLKLFSPNLQNVNLKHTPLLYSLK</sequence>
<comment type="caution">
    <text evidence="2">The sequence shown here is derived from an EMBL/GenBank/DDBJ whole genome shotgun (WGS) entry which is preliminary data.</text>
</comment>
<dbReference type="GO" id="GO:0005615">
    <property type="term" value="C:extracellular space"/>
    <property type="evidence" value="ECO:0007669"/>
    <property type="project" value="TreeGrafter"/>
</dbReference>
<dbReference type="OrthoDB" id="1055097at2759"/>
<protein>
    <submittedName>
        <fullName evidence="2">Leucine-rich repeat protein</fullName>
    </submittedName>
</protein>